<proteinExistence type="predicted"/>
<keyword evidence="1" id="KW-1133">Transmembrane helix</keyword>
<reference evidence="2" key="1">
    <citation type="submission" date="2018-05" db="EMBL/GenBank/DDBJ databases">
        <authorList>
            <person name="Lanie J.A."/>
            <person name="Ng W.-L."/>
            <person name="Kazmierczak K.M."/>
            <person name="Andrzejewski T.M."/>
            <person name="Davidsen T.M."/>
            <person name="Wayne K.J."/>
            <person name="Tettelin H."/>
            <person name="Glass J.I."/>
            <person name="Rusch D."/>
            <person name="Podicherti R."/>
            <person name="Tsui H.-C.T."/>
            <person name="Winkler M.E."/>
        </authorList>
    </citation>
    <scope>NUCLEOTIDE SEQUENCE</scope>
</reference>
<evidence type="ECO:0000313" key="2">
    <source>
        <dbReference type="EMBL" id="SVA58657.1"/>
    </source>
</evidence>
<evidence type="ECO:0000256" key="1">
    <source>
        <dbReference type="SAM" id="Phobius"/>
    </source>
</evidence>
<feature type="transmembrane region" description="Helical" evidence="1">
    <location>
        <begin position="144"/>
        <end position="164"/>
    </location>
</feature>
<dbReference type="AlphaFoldDB" id="A0A381X3B1"/>
<accession>A0A381X3B1</accession>
<dbReference type="EMBL" id="UINC01013601">
    <property type="protein sequence ID" value="SVA58657.1"/>
    <property type="molecule type" value="Genomic_DNA"/>
</dbReference>
<name>A0A381X3B1_9ZZZZ</name>
<feature type="transmembrane region" description="Helical" evidence="1">
    <location>
        <begin position="48"/>
        <end position="74"/>
    </location>
</feature>
<protein>
    <submittedName>
        <fullName evidence="2">Uncharacterized protein</fullName>
    </submittedName>
</protein>
<sequence length="648" mass="73609">MSQYLVWFLLWLCICLMPVSYDRAKFGVTKIRSDSSDLPEFFRNARFVSVSGFILFPLASGVFWAVALVVWAVFQDFTFANWTGSILGFLSLSIVFLMVGTVNRYIMVGHVRGRDPDPAGDVNWDGYDDFIGAHWNSVDVTEHLQYAGLRPFVVIGIIILLLAANITPQMGNLEFNPMFNDLNESVDNTEAPANYLTDPNEVRVISWYLATQYLVRSYGDSASSLTTEEWEMMEYTNPTLVNGEFVWVNAPKFEAWKWTGGRQVPFYVTVANDPANMSSEGFDPVRSSDEGFAVHASQISWANRIDQLLFDDYALELVKLQVRFDIDDEQNPFWIVYLGQRGIIRDVVTLEKILIVNARDINDHAVYDVDDPEIPAWLEVVYPDYYVEDWASLWGEWREGIIYHMFTKTHLSYPSDPARFIVLNGQTYWYIPMTQLSSDVLAGYILVDTRSGKAVYHNREAKSLANLYTAEEQVYAYLASGAEGFSQLRIDEGYLYPIMTDSGAVRDAYIFPLYSGFSIQKFALVDAEEYTQTPVLETSLESALTKYQSRTWGEAPTNLSYDWVEWQLENGYCEEEECVVTADSATYVITEDDLAGGAINDGANEWRELKLAVSDFERTGNATIFVTVNSGLVNDVDYEGSDLVEREQ</sequence>
<keyword evidence="1" id="KW-0812">Transmembrane</keyword>
<feature type="transmembrane region" description="Helical" evidence="1">
    <location>
        <begin position="86"/>
        <end position="106"/>
    </location>
</feature>
<keyword evidence="1" id="KW-0472">Membrane</keyword>
<organism evidence="2">
    <name type="scientific">marine metagenome</name>
    <dbReference type="NCBI Taxonomy" id="408172"/>
    <lineage>
        <taxon>unclassified sequences</taxon>
        <taxon>metagenomes</taxon>
        <taxon>ecological metagenomes</taxon>
    </lineage>
</organism>
<gene>
    <name evidence="2" type="ORF">METZ01_LOCUS111511</name>
</gene>